<feature type="compositionally biased region" description="Polar residues" evidence="1">
    <location>
        <begin position="168"/>
        <end position="181"/>
    </location>
</feature>
<keyword evidence="4" id="KW-1185">Reference proteome</keyword>
<gene>
    <name evidence="3" type="ORF">CI238_01287</name>
</gene>
<feature type="compositionally biased region" description="Low complexity" evidence="1">
    <location>
        <begin position="18"/>
        <end position="31"/>
    </location>
</feature>
<dbReference type="AlphaFoldDB" id="A0A166ZUN3"/>
<proteinExistence type="predicted"/>
<sequence>MVSFDASPDERSPGLPDSRSQNSRRAASGRSARSRIKAAKTAQLGPESSPPMPTRSGLTPEQPRMRRSSVQLPAHDGGTPSDIDLLRPRGLEEINFEMETPTKKPVRRARAKSSEPASLAGPSPLRQTVSPGTDVVVNQEERRIPRPAFGQSRTSPEMQGEIERRSQRPSVTERSASNPATATKRLSGFQLDGDISKLIKDGPSKDKEKEMEAGCIYLYKIKLRGSEVRLLKIGRTQKHTKKRLKQIRAACGHLEIVEHDKAVAEDIPFHGFAEKLIHTELNNYQHQWLCACGTRHNEYFRVSEDTAVEVFERWRDFCKKEPWDTSGKILPAWGQRLKTRSGFDGPEQNFDHRKFARRWAAFTAPMSFEELSSDAIRVWRSGFPNRWKIVAVVELLTMACISRHSSWTAAWSGIIAILILIDELATENMHTTARISRLMEGGLQSLVLWYMSLNDVKVAETKVLTPKTSPDEALHQPSVEFAVDGPWEESATANDQNPVGVGDPMDVDNDADSQGFVDEKDGSDNGACSPISLETASGQNRVSDREESPDPHAQKSSGRGVETIVIDLTKEESD</sequence>
<evidence type="ECO:0000313" key="3">
    <source>
        <dbReference type="EMBL" id="KZL79392.1"/>
    </source>
</evidence>
<protein>
    <recommendedName>
        <fullName evidence="2">Bacteriophage T5 Orf172 DNA-binding domain-containing protein</fullName>
    </recommendedName>
</protein>
<organism evidence="3 4">
    <name type="scientific">Colletotrichum incanum</name>
    <name type="common">Soybean anthracnose fungus</name>
    <dbReference type="NCBI Taxonomy" id="1573173"/>
    <lineage>
        <taxon>Eukaryota</taxon>
        <taxon>Fungi</taxon>
        <taxon>Dikarya</taxon>
        <taxon>Ascomycota</taxon>
        <taxon>Pezizomycotina</taxon>
        <taxon>Sordariomycetes</taxon>
        <taxon>Hypocreomycetidae</taxon>
        <taxon>Glomerellales</taxon>
        <taxon>Glomerellaceae</taxon>
        <taxon>Colletotrichum</taxon>
        <taxon>Colletotrichum spaethianum species complex</taxon>
    </lineage>
</organism>
<feature type="compositionally biased region" description="Polar residues" evidence="1">
    <location>
        <begin position="532"/>
        <end position="541"/>
    </location>
</feature>
<feature type="region of interest" description="Disordered" evidence="1">
    <location>
        <begin position="1"/>
        <end position="187"/>
    </location>
</feature>
<accession>A0A166ZUN3</accession>
<evidence type="ECO:0000259" key="2">
    <source>
        <dbReference type="SMART" id="SM00974"/>
    </source>
</evidence>
<dbReference type="Proteomes" id="UP000076584">
    <property type="component" value="Unassembled WGS sequence"/>
</dbReference>
<feature type="region of interest" description="Disordered" evidence="1">
    <location>
        <begin position="489"/>
        <end position="574"/>
    </location>
</feature>
<evidence type="ECO:0000256" key="1">
    <source>
        <dbReference type="SAM" id="MobiDB-lite"/>
    </source>
</evidence>
<evidence type="ECO:0000313" key="4">
    <source>
        <dbReference type="Proteomes" id="UP000076584"/>
    </source>
</evidence>
<dbReference type="EMBL" id="LFIW01002106">
    <property type="protein sequence ID" value="KZL79392.1"/>
    <property type="molecule type" value="Genomic_DNA"/>
</dbReference>
<name>A0A166ZUN3_COLIC</name>
<dbReference type="SMART" id="SM00974">
    <property type="entry name" value="T5orf172"/>
    <property type="match status" value="1"/>
</dbReference>
<feature type="compositionally biased region" description="Basic and acidic residues" evidence="1">
    <location>
        <begin position="542"/>
        <end position="553"/>
    </location>
</feature>
<reference evidence="3 4" key="1">
    <citation type="submission" date="2015-06" db="EMBL/GenBank/DDBJ databases">
        <title>Survival trade-offs in plant roots during colonization by closely related pathogenic and mutualistic fungi.</title>
        <authorList>
            <person name="Hacquard S."/>
            <person name="Kracher B."/>
            <person name="Hiruma K."/>
            <person name="Weinman A."/>
            <person name="Muench P."/>
            <person name="Garrido Oter R."/>
            <person name="Ver Loren van Themaat E."/>
            <person name="Dallerey J.-F."/>
            <person name="Damm U."/>
            <person name="Henrissat B."/>
            <person name="Lespinet O."/>
            <person name="Thon M."/>
            <person name="Kemen E."/>
            <person name="McHardy A.C."/>
            <person name="Schulze-Lefert P."/>
            <person name="O'Connell R.J."/>
        </authorList>
    </citation>
    <scope>NUCLEOTIDE SEQUENCE [LARGE SCALE GENOMIC DNA]</scope>
    <source>
        <strain evidence="3 4">MAFF 238704</strain>
    </source>
</reference>
<dbReference type="InterPro" id="IPR018306">
    <property type="entry name" value="Phage_T5_Orf172_DNA-bd"/>
</dbReference>
<dbReference type="InterPro" id="IPR053006">
    <property type="entry name" value="Meiosis_regulatory"/>
</dbReference>
<dbReference type="STRING" id="1573173.A0A166ZUN3"/>
<dbReference type="Pfam" id="PF10544">
    <property type="entry name" value="T5orf172"/>
    <property type="match status" value="1"/>
</dbReference>
<feature type="domain" description="Bacteriophage T5 Orf172 DNA-binding" evidence="2">
    <location>
        <begin position="225"/>
        <end position="314"/>
    </location>
</feature>
<dbReference type="PANTHER" id="PTHR28094:SF1">
    <property type="entry name" value="MEIOTICALLY UP-REGULATED GENE 113 PROTEIN"/>
    <property type="match status" value="1"/>
</dbReference>
<comment type="caution">
    <text evidence="3">The sequence shown here is derived from an EMBL/GenBank/DDBJ whole genome shotgun (WGS) entry which is preliminary data.</text>
</comment>
<dbReference type="PANTHER" id="PTHR28094">
    <property type="entry name" value="MEIOTICALLY UP-REGULATED GENE 113 PROTEIN"/>
    <property type="match status" value="1"/>
</dbReference>